<keyword evidence="2" id="KW-0472">Membrane</keyword>
<gene>
    <name evidence="5" type="ORF">BOX15_Mlig014647g1</name>
</gene>
<feature type="domain" description="EGF-like" evidence="4">
    <location>
        <begin position="927"/>
        <end position="938"/>
    </location>
</feature>
<keyword evidence="2" id="KW-0812">Transmembrane</keyword>
<evidence type="ECO:0000259" key="3">
    <source>
        <dbReference type="PROSITE" id="PS00022"/>
    </source>
</evidence>
<evidence type="ECO:0000313" key="5">
    <source>
        <dbReference type="EMBL" id="PAA48970.1"/>
    </source>
</evidence>
<accession>A0A267DI35</accession>
<dbReference type="InterPro" id="IPR000742">
    <property type="entry name" value="EGF"/>
</dbReference>
<dbReference type="Gene3D" id="2.10.25.10">
    <property type="entry name" value="Laminin"/>
    <property type="match status" value="1"/>
</dbReference>
<keyword evidence="1" id="KW-0325">Glycoprotein</keyword>
<protein>
    <recommendedName>
        <fullName evidence="3 4">EGF-like domain-containing protein</fullName>
    </recommendedName>
</protein>
<dbReference type="Pfam" id="PF23106">
    <property type="entry name" value="EGF_Teneurin"/>
    <property type="match status" value="1"/>
</dbReference>
<proteinExistence type="predicted"/>
<comment type="caution">
    <text evidence="5">The sequence shown here is derived from an EMBL/GenBank/DDBJ whole genome shotgun (WGS) entry which is preliminary data.</text>
</comment>
<keyword evidence="6" id="KW-1185">Reference proteome</keyword>
<organism evidence="5 6">
    <name type="scientific">Macrostomum lignano</name>
    <dbReference type="NCBI Taxonomy" id="282301"/>
    <lineage>
        <taxon>Eukaryota</taxon>
        <taxon>Metazoa</taxon>
        <taxon>Spiralia</taxon>
        <taxon>Lophotrochozoa</taxon>
        <taxon>Platyhelminthes</taxon>
        <taxon>Rhabditophora</taxon>
        <taxon>Macrostomorpha</taxon>
        <taxon>Macrostomida</taxon>
        <taxon>Macrostomidae</taxon>
        <taxon>Macrostomum</taxon>
    </lineage>
</organism>
<dbReference type="OrthoDB" id="10001041at2759"/>
<evidence type="ECO:0000256" key="2">
    <source>
        <dbReference type="SAM" id="Phobius"/>
    </source>
</evidence>
<dbReference type="FunFam" id="2.10.25.10:FF:000001">
    <property type="entry name" value="Tenascin C"/>
    <property type="match status" value="1"/>
</dbReference>
<feature type="transmembrane region" description="Helical" evidence="2">
    <location>
        <begin position="1091"/>
        <end position="1111"/>
    </location>
</feature>
<dbReference type="EMBL" id="NIVC01004006">
    <property type="protein sequence ID" value="PAA48970.1"/>
    <property type="molecule type" value="Genomic_DNA"/>
</dbReference>
<keyword evidence="2" id="KW-1133">Transmembrane helix</keyword>
<sequence>FWNFNSSFLEMHSLFLVKQKAQSHLTTDMDPFHILFYLLLSMTPASTLICQNGASHDVVYDRCHCSPHYHGAACQFKFDSQNDPCKSEQTVLTDVSAAHRPGNRELCSSSTGNSCLDFSSLTPGWYRLRSKAGNHLTEGCGPNPQLDCGSSAPFVVHELVREDTNSRSLFSGKAYRLHNFSKDTCYLSGNNQQTYFPIRKLICSADLTLYFLYPLASGQHYCIGEALDKPPSMPFKPRRASSPSGFAPNARKPTLEQRHKFICTVFGLSFKKIGTDYVVKFLLTDKFGKSRNIDKCTQLGRSFRGKANYDCPSQHIMESGTNIYGSTLVCQVSLKSSSVEFLTSNIHSFTFKFKFSSSDSSNVKNVGLLRPNDTLRLCIDLKNVPIVRDLIKFYVSVGRQRTIPSDGVDVSVVHWTRKGKAVDSKAANRGCEFPYFKRGKSGELCVDLMLQNRDPEGRVVFGLNSTEQLSLVKINISYSSSSPGISTYNRHKKKAQLELLETLELKIDLTTLPNKSNNYLHIFSDPFVKPANGSYNESSVYELTVPPGEAAVFDALLHKKLPYQVQILIQRPNSTHRVIDSTVTKRVAVRYGSYIIRVHSSAETDKLQYEIKKKMPGSNIETTISEDDLIGVTIEPRSDVVRIKFDYYGTIIYVWRFRTRFSNCTHGFVMSQRELQSLNCSGRVHKVGGEFVLDLMVVPGFFDTEGNIAGLMYSSSAGQAGINVGSSGSLFSSSYAMPEIKSHDSLFMPIEVLKLCSCNAEANADEKCIASVRKVTRNKRFAPRSLEREAEVNLSNEKRGLSLSTQSPAAEEFDRSKKLISTAEAERSCREFVRIRSTEKRFSIEFCSSAVNAMAQFEFVCVRYAKTLQTFLFMESLFNSMLGMCQEGLMYNVTEIRVDNGTAASRLQEELCPNRCSGRGVCLSGSCVCTSGFFGADCAYDASNLSAIPIAISTPQQGPLCSSSDCLDVLIETEPQLKFLRVAQCRISEINRNRSEGSGREWLIEADHITGNLIRCDLSVIHAWLENSGILFIESEISVQADSWNSSNRVRWLLYQSSCSEKPVKCTASGGNWSCITDGDCRQPITKWSSGLLFIVIVFPLLLAAVVAAALSVKRMKSLNRCSSSSQTCRSFTSLLKAQLGQLVAAQKATQLSKKGEPLIGLETLRA</sequence>
<dbReference type="Proteomes" id="UP000215902">
    <property type="component" value="Unassembled WGS sequence"/>
</dbReference>
<feature type="domain" description="EGF-like" evidence="3">
    <location>
        <begin position="63"/>
        <end position="74"/>
    </location>
</feature>
<name>A0A267DI35_9PLAT</name>
<evidence type="ECO:0000256" key="1">
    <source>
        <dbReference type="ARBA" id="ARBA00023180"/>
    </source>
</evidence>
<feature type="non-terminal residue" evidence="5">
    <location>
        <position position="1"/>
    </location>
</feature>
<evidence type="ECO:0000259" key="4">
    <source>
        <dbReference type="PROSITE" id="PS01186"/>
    </source>
</evidence>
<dbReference type="AlphaFoldDB" id="A0A267DI35"/>
<evidence type="ECO:0000313" key="6">
    <source>
        <dbReference type="Proteomes" id="UP000215902"/>
    </source>
</evidence>
<reference evidence="5 6" key="1">
    <citation type="submission" date="2017-06" db="EMBL/GenBank/DDBJ databases">
        <title>A platform for efficient transgenesis in Macrostomum lignano, a flatworm model organism for stem cell research.</title>
        <authorList>
            <person name="Berezikov E."/>
        </authorList>
    </citation>
    <scope>NUCLEOTIDE SEQUENCE [LARGE SCALE GENOMIC DNA]</scope>
    <source>
        <strain evidence="5">DV1</strain>
        <tissue evidence="5">Whole organism</tissue>
    </source>
</reference>
<dbReference type="PROSITE" id="PS00022">
    <property type="entry name" value="EGF_1"/>
    <property type="match status" value="1"/>
</dbReference>
<dbReference type="PROSITE" id="PS01186">
    <property type="entry name" value="EGF_2"/>
    <property type="match status" value="1"/>
</dbReference>